<organism evidence="1">
    <name type="scientific">uncultured Caudovirales phage</name>
    <dbReference type="NCBI Taxonomy" id="2100421"/>
    <lineage>
        <taxon>Viruses</taxon>
        <taxon>Duplodnaviria</taxon>
        <taxon>Heunggongvirae</taxon>
        <taxon>Uroviricota</taxon>
        <taxon>Caudoviricetes</taxon>
        <taxon>Peduoviridae</taxon>
        <taxon>Maltschvirus</taxon>
        <taxon>Maltschvirus maltsch</taxon>
    </lineage>
</organism>
<reference evidence="1" key="1">
    <citation type="submission" date="2017-06" db="EMBL/GenBank/DDBJ databases">
        <title>Novel phages from South African skin metaviromes.</title>
        <authorList>
            <person name="van Zyl L.J."/>
            <person name="Abrahams Y."/>
            <person name="Stander E.A."/>
            <person name="Kirby B.M."/>
            <person name="Clavaud C."/>
            <person name="Farcet C."/>
            <person name="Breton L."/>
            <person name="Trindade M.I."/>
        </authorList>
    </citation>
    <scope>NUCLEOTIDE SEQUENCE</scope>
</reference>
<name>A0A2H4J6U7_9CAUD</name>
<proteinExistence type="predicted"/>
<accession>A0A2H4J6U7</accession>
<evidence type="ECO:0008006" key="2">
    <source>
        <dbReference type="Google" id="ProtNLM"/>
    </source>
</evidence>
<protein>
    <recommendedName>
        <fullName evidence="2">Ead/Ea22-like family protein</fullName>
    </recommendedName>
</protein>
<dbReference type="EMBL" id="MF417871">
    <property type="protein sequence ID" value="ASN68038.1"/>
    <property type="molecule type" value="Genomic_DNA"/>
</dbReference>
<evidence type="ECO:0000313" key="1">
    <source>
        <dbReference type="EMBL" id="ASN68038.1"/>
    </source>
</evidence>
<sequence length="157" mass="17845">MTNAEQLNAIKERAAKATPGPWIIEESRYGSFNAKSVDDNYDLPACLMRMNDAQFVTNAREDVPALVAEVEQLQAELNRVDALYSEKYVLTMHYKNLAYEQSLEIERLRKALEYYADRKHYGIWTDASNNCPTADVLFDGGFRAMEALTHGEENTAL</sequence>
<gene>
    <name evidence="1" type="ORF">8F11_3</name>
</gene>